<keyword evidence="3 10" id="KW-0479">Metal-binding</keyword>
<feature type="binding site" evidence="10">
    <location>
        <position position="93"/>
    </location>
    <ligand>
        <name>Zn(2+)</name>
        <dbReference type="ChEBI" id="CHEBI:29105"/>
    </ligand>
</feature>
<evidence type="ECO:0000313" key="12">
    <source>
        <dbReference type="Proteomes" id="UP001139011"/>
    </source>
</evidence>
<sequence length="175" mass="19433">MTKAVFIDRDGVINEVMTSRVKHVNHPSNFYFLKGALEGLRELTEMGFHLFVVTNQGGVGLGFLQEKTLKKIHDKMVLEVENAGGVIKDIAYCCHKPKEGCSCRKPSPGMILDLADRYDIDLTKSYMIGDRETDIEAGRKAGVTTIKIGGEIGKADFLAIHLLEAADHIRSREKK</sequence>
<feature type="binding site" evidence="10">
    <location>
        <position position="10"/>
    </location>
    <ligand>
        <name>Mg(2+)</name>
        <dbReference type="ChEBI" id="CHEBI:18420"/>
    </ligand>
</feature>
<dbReference type="InterPro" id="IPR006549">
    <property type="entry name" value="HAD-SF_hydro_IIIA"/>
</dbReference>
<gene>
    <name evidence="11" type="ORF">LCY76_11640</name>
</gene>
<proteinExistence type="inferred from homology"/>
<feature type="site" description="Contributes to substrate recognition" evidence="9">
    <location>
        <position position="104"/>
    </location>
</feature>
<dbReference type="Pfam" id="PF13242">
    <property type="entry name" value="Hydrolase_like"/>
    <property type="match status" value="1"/>
</dbReference>
<evidence type="ECO:0000313" key="11">
    <source>
        <dbReference type="EMBL" id="MCK6257248.1"/>
    </source>
</evidence>
<evidence type="ECO:0000256" key="1">
    <source>
        <dbReference type="ARBA" id="ARBA00004496"/>
    </source>
</evidence>
<dbReference type="EC" id="3.1.3.-" evidence="7"/>
<evidence type="ECO:0000256" key="6">
    <source>
        <dbReference type="ARBA" id="ARBA00031828"/>
    </source>
</evidence>
<dbReference type="GO" id="GO:0016791">
    <property type="term" value="F:phosphatase activity"/>
    <property type="evidence" value="ECO:0007669"/>
    <property type="project" value="InterPro"/>
</dbReference>
<organism evidence="11 12">
    <name type="scientific">Fictibacillus marinisediminis</name>
    <dbReference type="NCBI Taxonomy" id="2878389"/>
    <lineage>
        <taxon>Bacteria</taxon>
        <taxon>Bacillati</taxon>
        <taxon>Bacillota</taxon>
        <taxon>Bacilli</taxon>
        <taxon>Bacillales</taxon>
        <taxon>Fictibacillaceae</taxon>
        <taxon>Fictibacillus</taxon>
    </lineage>
</organism>
<feature type="binding site" evidence="10">
    <location>
        <position position="130"/>
    </location>
    <ligand>
        <name>Mg(2+)</name>
        <dbReference type="ChEBI" id="CHEBI:18420"/>
    </ligand>
</feature>
<dbReference type="PIRSF" id="PIRSF004682">
    <property type="entry name" value="GmhB"/>
    <property type="match status" value="1"/>
</dbReference>
<name>A0A9X2BH56_9BACL</name>
<evidence type="ECO:0000256" key="3">
    <source>
        <dbReference type="ARBA" id="ARBA00022723"/>
    </source>
</evidence>
<keyword evidence="4 7" id="KW-0378">Hydrolase</keyword>
<comment type="caution">
    <text evidence="11">The sequence shown here is derived from an EMBL/GenBank/DDBJ whole genome shotgun (WGS) entry which is preliminary data.</text>
</comment>
<dbReference type="EMBL" id="JAIWJX010000002">
    <property type="protein sequence ID" value="MCK6257248.1"/>
    <property type="molecule type" value="Genomic_DNA"/>
</dbReference>
<feature type="active site" description="Nucleophile" evidence="8">
    <location>
        <position position="8"/>
    </location>
</feature>
<comment type="subcellular location">
    <subcellularLocation>
        <location evidence="1 7">Cytoplasm</location>
    </subcellularLocation>
</comment>
<comment type="cofactor">
    <cofactor evidence="10">
        <name>Zn(2+)</name>
        <dbReference type="ChEBI" id="CHEBI:29105"/>
    </cofactor>
</comment>
<feature type="binding site" evidence="10">
    <location>
        <position position="101"/>
    </location>
    <ligand>
        <name>Zn(2+)</name>
        <dbReference type="ChEBI" id="CHEBI:29105"/>
    </ligand>
</feature>
<dbReference type="SUPFAM" id="SSF56784">
    <property type="entry name" value="HAD-like"/>
    <property type="match status" value="1"/>
</dbReference>
<comment type="cofactor">
    <cofactor evidence="10">
        <name>Mg(2+)</name>
        <dbReference type="ChEBI" id="CHEBI:18420"/>
    </cofactor>
</comment>
<dbReference type="GO" id="GO:0005975">
    <property type="term" value="P:carbohydrate metabolic process"/>
    <property type="evidence" value="ECO:0007669"/>
    <property type="project" value="InterPro"/>
</dbReference>
<feature type="binding site" evidence="10">
    <location>
        <position position="95"/>
    </location>
    <ligand>
        <name>Zn(2+)</name>
        <dbReference type="ChEBI" id="CHEBI:29105"/>
    </ligand>
</feature>
<keyword evidence="12" id="KW-1185">Reference proteome</keyword>
<feature type="binding site" evidence="10">
    <location>
        <position position="103"/>
    </location>
    <ligand>
        <name>Zn(2+)</name>
        <dbReference type="ChEBI" id="CHEBI:29105"/>
    </ligand>
</feature>
<protein>
    <recommendedName>
        <fullName evidence="6 7">D,D-heptose 1,7-bisphosphate phosphatase</fullName>
        <ecNumber evidence="7">3.1.3.-</ecNumber>
    </recommendedName>
</protein>
<evidence type="ECO:0000256" key="9">
    <source>
        <dbReference type="PIRSR" id="PIRSR004682-3"/>
    </source>
</evidence>
<keyword evidence="2 7" id="KW-0963">Cytoplasm</keyword>
<dbReference type="GO" id="GO:0005737">
    <property type="term" value="C:cytoplasm"/>
    <property type="evidence" value="ECO:0007669"/>
    <property type="project" value="UniProtKB-SubCell"/>
</dbReference>
<dbReference type="NCBIfam" id="TIGR01656">
    <property type="entry name" value="Histidinol-ppas"/>
    <property type="match status" value="1"/>
</dbReference>
<dbReference type="PANTHER" id="PTHR42891:SF1">
    <property type="entry name" value="D-GLYCERO-BETA-D-MANNO-HEPTOSE-1,7-BISPHOSPHATE 7-PHOSPHATASE"/>
    <property type="match status" value="1"/>
</dbReference>
<evidence type="ECO:0000256" key="10">
    <source>
        <dbReference type="PIRSR" id="PIRSR004682-4"/>
    </source>
</evidence>
<dbReference type="InterPro" id="IPR004446">
    <property type="entry name" value="Heptose_bisP_phosphatase"/>
</dbReference>
<feature type="binding site" evidence="10">
    <location>
        <position position="8"/>
    </location>
    <ligand>
        <name>Mg(2+)</name>
        <dbReference type="ChEBI" id="CHEBI:18420"/>
    </ligand>
</feature>
<accession>A0A9X2BH56</accession>
<feature type="site" description="Stabilizes the phosphoryl group" evidence="9">
    <location>
        <position position="105"/>
    </location>
</feature>
<dbReference type="InterPro" id="IPR006543">
    <property type="entry name" value="Histidinol-phos"/>
</dbReference>
<dbReference type="CDD" id="cd07503">
    <property type="entry name" value="HAD_HisB-N"/>
    <property type="match status" value="1"/>
</dbReference>
<evidence type="ECO:0000256" key="4">
    <source>
        <dbReference type="ARBA" id="ARBA00022801"/>
    </source>
</evidence>
<dbReference type="InterPro" id="IPR036412">
    <property type="entry name" value="HAD-like_sf"/>
</dbReference>
<evidence type="ECO:0000256" key="5">
    <source>
        <dbReference type="ARBA" id="ARBA00023277"/>
    </source>
</evidence>
<dbReference type="AlphaFoldDB" id="A0A9X2BH56"/>
<dbReference type="PANTHER" id="PTHR42891">
    <property type="entry name" value="D-GLYCERO-BETA-D-MANNO-HEPTOSE-1,7-BISPHOSPHATE 7-PHOSPHATASE"/>
    <property type="match status" value="1"/>
</dbReference>
<keyword evidence="10" id="KW-0862">Zinc</keyword>
<dbReference type="Proteomes" id="UP001139011">
    <property type="component" value="Unassembled WGS sequence"/>
</dbReference>
<dbReference type="Gene3D" id="3.40.50.1000">
    <property type="entry name" value="HAD superfamily/HAD-like"/>
    <property type="match status" value="1"/>
</dbReference>
<keyword evidence="10" id="KW-0460">Magnesium</keyword>
<dbReference type="NCBIfam" id="TIGR01662">
    <property type="entry name" value="HAD-SF-IIIA"/>
    <property type="match status" value="1"/>
</dbReference>
<feature type="active site" description="Proton donor" evidence="8">
    <location>
        <position position="10"/>
    </location>
</feature>
<reference evidence="11" key="1">
    <citation type="submission" date="2021-09" db="EMBL/GenBank/DDBJ databases">
        <title>Genome analysis of Fictibacillus sp. KIGAM418 isolated from marine sediment.</title>
        <authorList>
            <person name="Seo M.-J."/>
            <person name="Cho E.-S."/>
            <person name="Hwang C.Y."/>
        </authorList>
    </citation>
    <scope>NUCLEOTIDE SEQUENCE</scope>
    <source>
        <strain evidence="11">KIGAM418</strain>
    </source>
</reference>
<feature type="site" description="Stabilizes the phosphoryl group" evidence="9">
    <location>
        <position position="54"/>
    </location>
</feature>
<comment type="similarity">
    <text evidence="7">Belongs to the gmhB family.</text>
</comment>
<dbReference type="GO" id="GO:0046872">
    <property type="term" value="F:metal ion binding"/>
    <property type="evidence" value="ECO:0007669"/>
    <property type="project" value="UniProtKB-KW"/>
</dbReference>
<keyword evidence="5 7" id="KW-0119">Carbohydrate metabolism</keyword>
<evidence type="ECO:0000256" key="7">
    <source>
        <dbReference type="PIRNR" id="PIRNR004682"/>
    </source>
</evidence>
<evidence type="ECO:0000256" key="2">
    <source>
        <dbReference type="ARBA" id="ARBA00022490"/>
    </source>
</evidence>
<evidence type="ECO:0000256" key="8">
    <source>
        <dbReference type="PIRSR" id="PIRSR004682-1"/>
    </source>
</evidence>
<dbReference type="InterPro" id="IPR023214">
    <property type="entry name" value="HAD_sf"/>
</dbReference>
<dbReference type="RefSeq" id="WP_248252767.1">
    <property type="nucleotide sequence ID" value="NZ_JAIWJX010000002.1"/>
</dbReference>